<keyword evidence="2" id="KW-1185">Reference proteome</keyword>
<dbReference type="RefSeq" id="WP_045088252.1">
    <property type="nucleotide sequence ID" value="NZ_LN824141.1"/>
</dbReference>
<name>A0A0C7NSW6_DEFTU</name>
<accession>A0A0C7NSW6</accession>
<dbReference type="OrthoDB" id="49063at2"/>
<proteinExistence type="predicted"/>
<reference evidence="2" key="1">
    <citation type="submission" date="2014-11" db="EMBL/GenBank/DDBJ databases">
        <authorList>
            <person name="Wibberg D."/>
        </authorList>
    </citation>
    <scope>NUCLEOTIDE SEQUENCE [LARGE SCALE GENOMIC DNA]</scope>
    <source>
        <strain evidence="2">L3</strain>
    </source>
</reference>
<gene>
    <name evidence="1" type="ORF">DTL3_1598</name>
</gene>
<evidence type="ECO:0000313" key="2">
    <source>
        <dbReference type="Proteomes" id="UP000032809"/>
    </source>
</evidence>
<evidence type="ECO:0000313" key="1">
    <source>
        <dbReference type="EMBL" id="CEP78887.1"/>
    </source>
</evidence>
<sequence>MPSTHEIQIMLTKSVNVAENVQAVTQAHDSAKNILLVKQAAEYAQNLHRKVKNKDRTEKKSLDNDLLGRTAYYQGQVEEETYSESNFKIDDYRGKILDLRL</sequence>
<dbReference type="AlphaFoldDB" id="A0A0C7NSW6"/>
<dbReference type="EMBL" id="LN824141">
    <property type="protein sequence ID" value="CEP78887.1"/>
    <property type="molecule type" value="Genomic_DNA"/>
</dbReference>
<dbReference type="Proteomes" id="UP000032809">
    <property type="component" value="Chromosome I"/>
</dbReference>
<dbReference type="STRING" id="1006576.DTL3_1598"/>
<protein>
    <submittedName>
        <fullName evidence="1">Uncharacterized protein</fullName>
    </submittedName>
</protein>
<dbReference type="HOGENOM" id="CLU_2288898_0_0_0"/>
<dbReference type="KEGG" id="dtn:DTL3_1598"/>
<organism evidence="1 2">
    <name type="scientific">Defluviitoga tunisiensis</name>
    <dbReference type="NCBI Taxonomy" id="1006576"/>
    <lineage>
        <taxon>Bacteria</taxon>
        <taxon>Thermotogati</taxon>
        <taxon>Thermotogota</taxon>
        <taxon>Thermotogae</taxon>
        <taxon>Petrotogales</taxon>
        <taxon>Petrotogaceae</taxon>
        <taxon>Defluviitoga</taxon>
    </lineage>
</organism>